<feature type="compositionally biased region" description="Polar residues" evidence="1">
    <location>
        <begin position="55"/>
        <end position="66"/>
    </location>
</feature>
<dbReference type="OrthoDB" id="1496333at2"/>
<feature type="compositionally biased region" description="Basic and acidic residues" evidence="1">
    <location>
        <begin position="1"/>
        <end position="13"/>
    </location>
</feature>
<reference evidence="2 3" key="1">
    <citation type="submission" date="2018-08" db="EMBL/GenBank/DDBJ databases">
        <title>Genomic Encyclopedia of Type Strains, Phase IV (KMG-IV): sequencing the most valuable type-strain genomes for metagenomic binning, comparative biology and taxonomic classification.</title>
        <authorList>
            <person name="Goeker M."/>
        </authorList>
    </citation>
    <scope>NUCLEOTIDE SEQUENCE [LARGE SCALE GENOMIC DNA]</scope>
    <source>
        <strain evidence="2 3">BW863</strain>
    </source>
</reference>
<evidence type="ECO:0000256" key="1">
    <source>
        <dbReference type="SAM" id="MobiDB-lite"/>
    </source>
</evidence>
<dbReference type="Pfam" id="PF13481">
    <property type="entry name" value="AAA_25"/>
    <property type="match status" value="1"/>
</dbReference>
<sequence>MHTATHPETKEPSPIRATPFEWIDPSDIPLRGEDLDFESEFPEYEKTDEDRGPANDNNPQPESSAGPQPEPLLVINPTDWQGQPVPERQWLLPGLIPSRTVTLLSGDGGTGKTLLALQIGMATALDCAAWGDTKPSAGRCLYIGAEDEPDEFHRRMVAILEGFGRSFSELSEFRLMSLADRDALLMAEHRGKLTETPLLQPVIDEICAFMPALVVLDTSVDFFGGDEVKRVQVKQFVGALHRLAMTLDCAVLLLSHPSVQGMTTGTGLSGSTAWNGAVRSRLYLTAAAEKDADPDARVLTTMKANFGPKGGKIALRWDRGRFVADDGTQTNPARAILDKRTDGIFLELLSKLTRQGRCLSPSPSQLYAPTVMAKHPDAKGVSKSDLTGALQRLLDAEKIQIVKEGPPSKLRSRLIVASENFGPDRVPSN</sequence>
<name>A0A3D9Z5S9_9HYPH</name>
<evidence type="ECO:0000313" key="3">
    <source>
        <dbReference type="Proteomes" id="UP000256900"/>
    </source>
</evidence>
<proteinExistence type="predicted"/>
<dbReference type="SUPFAM" id="SSF52540">
    <property type="entry name" value="P-loop containing nucleoside triphosphate hydrolases"/>
    <property type="match status" value="1"/>
</dbReference>
<dbReference type="AlphaFoldDB" id="A0A3D9Z5S9"/>
<dbReference type="EMBL" id="QUMO01000001">
    <property type="protein sequence ID" value="REF89610.1"/>
    <property type="molecule type" value="Genomic_DNA"/>
</dbReference>
<dbReference type="Proteomes" id="UP000256900">
    <property type="component" value="Unassembled WGS sequence"/>
</dbReference>
<dbReference type="RefSeq" id="WP_115835357.1">
    <property type="nucleotide sequence ID" value="NZ_CP025086.1"/>
</dbReference>
<keyword evidence="3" id="KW-1185">Reference proteome</keyword>
<dbReference type="Gene3D" id="3.40.50.300">
    <property type="entry name" value="P-loop containing nucleotide triphosphate hydrolases"/>
    <property type="match status" value="1"/>
</dbReference>
<feature type="region of interest" description="Disordered" evidence="1">
    <location>
        <begin position="1"/>
        <end position="80"/>
    </location>
</feature>
<gene>
    <name evidence="2" type="ORF">DES32_0837</name>
</gene>
<evidence type="ECO:0000313" key="2">
    <source>
        <dbReference type="EMBL" id="REF89610.1"/>
    </source>
</evidence>
<accession>A0A3D9Z5S9</accession>
<organism evidence="2 3">
    <name type="scientific">Methylovirgula ligni</name>
    <dbReference type="NCBI Taxonomy" id="569860"/>
    <lineage>
        <taxon>Bacteria</taxon>
        <taxon>Pseudomonadati</taxon>
        <taxon>Pseudomonadota</taxon>
        <taxon>Alphaproteobacteria</taxon>
        <taxon>Hyphomicrobiales</taxon>
        <taxon>Beijerinckiaceae</taxon>
        <taxon>Methylovirgula</taxon>
    </lineage>
</organism>
<feature type="compositionally biased region" description="Basic and acidic residues" evidence="1">
    <location>
        <begin position="43"/>
        <end position="53"/>
    </location>
</feature>
<dbReference type="InterPro" id="IPR027417">
    <property type="entry name" value="P-loop_NTPase"/>
</dbReference>
<comment type="caution">
    <text evidence="2">The sequence shown here is derived from an EMBL/GenBank/DDBJ whole genome shotgun (WGS) entry which is preliminary data.</text>
</comment>
<protein>
    <submittedName>
        <fullName evidence="2">RecA-family ATPase</fullName>
    </submittedName>
</protein>